<dbReference type="RefSeq" id="WP_132430275.1">
    <property type="nucleotide sequence ID" value="NZ_SMFZ01000002.1"/>
</dbReference>
<dbReference type="Pfam" id="PF02771">
    <property type="entry name" value="Acyl-CoA_dh_N"/>
    <property type="match status" value="1"/>
</dbReference>
<feature type="domain" description="Acyl-CoA dehydrogenase/oxidase C-terminal" evidence="6">
    <location>
        <begin position="226"/>
        <end position="375"/>
    </location>
</feature>
<dbReference type="Pfam" id="PF00441">
    <property type="entry name" value="Acyl-CoA_dh_1"/>
    <property type="match status" value="1"/>
</dbReference>
<gene>
    <name evidence="9" type="ORF">EV378_5522</name>
</gene>
<keyword evidence="4 5" id="KW-0274">FAD</keyword>
<feature type="domain" description="Acyl-CoA oxidase/dehydrogenase middle" evidence="7">
    <location>
        <begin position="121"/>
        <end position="214"/>
    </location>
</feature>
<dbReference type="PANTHER" id="PTHR43884:SF12">
    <property type="entry name" value="ISOVALERYL-COA DEHYDROGENASE, MITOCHONDRIAL-RELATED"/>
    <property type="match status" value="1"/>
</dbReference>
<dbReference type="InterPro" id="IPR036250">
    <property type="entry name" value="AcylCo_DH-like_C"/>
</dbReference>
<accession>A0A4R1HH45</accession>
<dbReference type="PANTHER" id="PTHR43884">
    <property type="entry name" value="ACYL-COA DEHYDROGENASE"/>
    <property type="match status" value="1"/>
</dbReference>
<name>A0A4R1HH45_PSEEN</name>
<dbReference type="InterPro" id="IPR046373">
    <property type="entry name" value="Acyl-CoA_Oxase/DH_mid-dom_sf"/>
</dbReference>
<evidence type="ECO:0000256" key="3">
    <source>
        <dbReference type="ARBA" id="ARBA00022630"/>
    </source>
</evidence>
<dbReference type="InterPro" id="IPR009100">
    <property type="entry name" value="AcylCoA_DH/oxidase_NM_dom_sf"/>
</dbReference>
<evidence type="ECO:0000256" key="1">
    <source>
        <dbReference type="ARBA" id="ARBA00001974"/>
    </source>
</evidence>
<evidence type="ECO:0000313" key="9">
    <source>
        <dbReference type="EMBL" id="TCK21534.1"/>
    </source>
</evidence>
<dbReference type="Gene3D" id="1.10.540.10">
    <property type="entry name" value="Acyl-CoA dehydrogenase/oxidase, N-terminal domain"/>
    <property type="match status" value="1"/>
</dbReference>
<evidence type="ECO:0000256" key="4">
    <source>
        <dbReference type="ARBA" id="ARBA00022827"/>
    </source>
</evidence>
<evidence type="ECO:0000256" key="5">
    <source>
        <dbReference type="RuleBase" id="RU362125"/>
    </source>
</evidence>
<evidence type="ECO:0000259" key="7">
    <source>
        <dbReference type="Pfam" id="PF02770"/>
    </source>
</evidence>
<dbReference type="Pfam" id="PF02770">
    <property type="entry name" value="Acyl-CoA_dh_M"/>
    <property type="match status" value="1"/>
</dbReference>
<feature type="domain" description="Acyl-CoA dehydrogenase/oxidase N-terminal" evidence="8">
    <location>
        <begin position="6"/>
        <end position="117"/>
    </location>
</feature>
<dbReference type="InterPro" id="IPR037069">
    <property type="entry name" value="AcylCoA_DH/ox_N_sf"/>
</dbReference>
<dbReference type="PIRSF" id="PIRSF016578">
    <property type="entry name" value="HsaA"/>
    <property type="match status" value="1"/>
</dbReference>
<reference evidence="9 10" key="1">
    <citation type="submission" date="2019-03" db="EMBL/GenBank/DDBJ databases">
        <title>Sequencing the genomes of 1000 actinobacteria strains.</title>
        <authorList>
            <person name="Klenk H.-P."/>
        </authorList>
    </citation>
    <scope>NUCLEOTIDE SEQUENCE [LARGE SCALE GENOMIC DNA]</scope>
    <source>
        <strain evidence="9 10">DSM 44969</strain>
    </source>
</reference>
<keyword evidence="3 5" id="KW-0285">Flavoprotein</keyword>
<evidence type="ECO:0000259" key="8">
    <source>
        <dbReference type="Pfam" id="PF02771"/>
    </source>
</evidence>
<keyword evidence="10" id="KW-1185">Reference proteome</keyword>
<comment type="cofactor">
    <cofactor evidence="1 5">
        <name>FAD</name>
        <dbReference type="ChEBI" id="CHEBI:57692"/>
    </cofactor>
</comment>
<comment type="caution">
    <text evidence="9">The sequence shown here is derived from an EMBL/GenBank/DDBJ whole genome shotgun (WGS) entry which is preliminary data.</text>
</comment>
<dbReference type="InterPro" id="IPR009075">
    <property type="entry name" value="AcylCo_DH/oxidase_C"/>
</dbReference>
<comment type="similarity">
    <text evidence="2 5">Belongs to the acyl-CoA dehydrogenase family.</text>
</comment>
<dbReference type="GO" id="GO:0050660">
    <property type="term" value="F:flavin adenine dinucleotide binding"/>
    <property type="evidence" value="ECO:0007669"/>
    <property type="project" value="InterPro"/>
</dbReference>
<dbReference type="OrthoDB" id="9769473at2"/>
<sequence length="381" mass="40743">MDFGFTDEQEAFRAALREFGAKELAPHYRADDVAARMRPELPAAMAGMGLTGLRIPERFGGQDADAVTTGLAAEEISRADFNSCYLLLNSALVAEILLAGATEEQLSRWLPPLARGETVPALVLTEPDRGSDAAHLGLRAEPDGDGWRLVGEKTSISLGMYAHVGAVFARTGPEGARGVSAFMVDMTDPALSRTALDDLGSRAIGRASLYFDGVRVGPEDMVGEAGEGFRAVMRGFDYSRAVIGLMCLGVASAALDDALDYAREREAFGQPIGRFQGLAFPLVEFATQVRAARHLCYEALSLKDSGKDPAVPANMAKWWAPKLSVDAVHQALLTFGHAGWSTDNPVGQRLRDVIGLEIGDGTAQIAKLVVARHLLGREYAP</sequence>
<dbReference type="Gene3D" id="2.40.110.10">
    <property type="entry name" value="Butyryl-CoA Dehydrogenase, subunit A, domain 2"/>
    <property type="match status" value="1"/>
</dbReference>
<dbReference type="EMBL" id="SMFZ01000002">
    <property type="protein sequence ID" value="TCK21534.1"/>
    <property type="molecule type" value="Genomic_DNA"/>
</dbReference>
<dbReference type="SUPFAM" id="SSF56645">
    <property type="entry name" value="Acyl-CoA dehydrogenase NM domain-like"/>
    <property type="match status" value="1"/>
</dbReference>
<proteinExistence type="inferred from homology"/>
<evidence type="ECO:0000313" key="10">
    <source>
        <dbReference type="Proteomes" id="UP000295560"/>
    </source>
</evidence>
<dbReference type="InterPro" id="IPR006091">
    <property type="entry name" value="Acyl-CoA_Oxase/DH_mid-dom"/>
</dbReference>
<dbReference type="SUPFAM" id="SSF47203">
    <property type="entry name" value="Acyl-CoA dehydrogenase C-terminal domain-like"/>
    <property type="match status" value="1"/>
</dbReference>
<dbReference type="GO" id="GO:0003995">
    <property type="term" value="F:acyl-CoA dehydrogenase activity"/>
    <property type="evidence" value="ECO:0007669"/>
    <property type="project" value="TreeGrafter"/>
</dbReference>
<protein>
    <submittedName>
        <fullName evidence="9">Cyclohexanecarboxyl-CoA dehydrogenase</fullName>
    </submittedName>
</protein>
<dbReference type="AlphaFoldDB" id="A0A4R1HH45"/>
<dbReference type="InterPro" id="IPR013786">
    <property type="entry name" value="AcylCoA_DH/ox_N"/>
</dbReference>
<evidence type="ECO:0000259" key="6">
    <source>
        <dbReference type="Pfam" id="PF00441"/>
    </source>
</evidence>
<dbReference type="Gene3D" id="1.20.140.10">
    <property type="entry name" value="Butyryl-CoA Dehydrogenase, subunit A, domain 3"/>
    <property type="match status" value="1"/>
</dbReference>
<evidence type="ECO:0000256" key="2">
    <source>
        <dbReference type="ARBA" id="ARBA00009347"/>
    </source>
</evidence>
<organism evidence="9 10">
    <name type="scientific">Pseudonocardia endophytica</name>
    <dbReference type="NCBI Taxonomy" id="401976"/>
    <lineage>
        <taxon>Bacteria</taxon>
        <taxon>Bacillati</taxon>
        <taxon>Actinomycetota</taxon>
        <taxon>Actinomycetes</taxon>
        <taxon>Pseudonocardiales</taxon>
        <taxon>Pseudonocardiaceae</taxon>
        <taxon>Pseudonocardia</taxon>
    </lineage>
</organism>
<dbReference type="Proteomes" id="UP000295560">
    <property type="component" value="Unassembled WGS sequence"/>
</dbReference>
<keyword evidence="5" id="KW-0560">Oxidoreductase</keyword>